<feature type="transmembrane region" description="Helical" evidence="7">
    <location>
        <begin position="129"/>
        <end position="150"/>
    </location>
</feature>
<dbReference type="GO" id="GO:0005886">
    <property type="term" value="C:plasma membrane"/>
    <property type="evidence" value="ECO:0007669"/>
    <property type="project" value="UniProtKB-SubCell"/>
</dbReference>
<evidence type="ECO:0000256" key="4">
    <source>
        <dbReference type="ARBA" id="ARBA00022692"/>
    </source>
</evidence>
<reference evidence="8" key="1">
    <citation type="submission" date="2013-08" db="EMBL/GenBank/DDBJ databases">
        <title>Comparison of modified E. coli strains.</title>
        <authorList>
            <person name="Juergensen J."/>
            <person name="Bonge A."/>
            <person name="Streit W.R."/>
        </authorList>
    </citation>
    <scope>NUCLEOTIDE SEQUENCE</scope>
</reference>
<organism evidence="8">
    <name type="scientific">uncultured bacterium fosmid pJB102C1</name>
    <dbReference type="NCBI Taxonomy" id="1478050"/>
    <lineage>
        <taxon>Bacteria</taxon>
        <taxon>environmental samples</taxon>
    </lineage>
</organism>
<dbReference type="PANTHER" id="PTHR33508">
    <property type="entry name" value="UPF0056 MEMBRANE PROTEIN YHCE"/>
    <property type="match status" value="1"/>
</dbReference>
<protein>
    <recommendedName>
        <fullName evidence="7">UPF0056 membrane protein</fullName>
    </recommendedName>
</protein>
<keyword evidence="6 7" id="KW-0472">Membrane</keyword>
<keyword evidence="4 7" id="KW-0812">Transmembrane</keyword>
<name>A0A0H3UAU7_9BACT</name>
<comment type="subcellular location">
    <subcellularLocation>
        <location evidence="1 7">Cell membrane</location>
        <topology evidence="1 7">Multi-pass membrane protein</topology>
    </subcellularLocation>
</comment>
<keyword evidence="5 7" id="KW-1133">Transmembrane helix</keyword>
<dbReference type="AlphaFoldDB" id="A0A0H3UAU7"/>
<feature type="transmembrane region" description="Helical" evidence="7">
    <location>
        <begin position="40"/>
        <end position="57"/>
    </location>
</feature>
<dbReference type="InterPro" id="IPR002771">
    <property type="entry name" value="Multi_antbiot-R_MarC"/>
</dbReference>
<dbReference type="EMBL" id="KF540248">
    <property type="protein sequence ID" value="AIF26832.1"/>
    <property type="molecule type" value="Genomic_DNA"/>
</dbReference>
<evidence type="ECO:0000256" key="2">
    <source>
        <dbReference type="ARBA" id="ARBA00009784"/>
    </source>
</evidence>
<accession>A0A0H3UAU7</accession>
<dbReference type="NCBIfam" id="TIGR00427">
    <property type="entry name" value="NAAT family transporter"/>
    <property type="match status" value="1"/>
</dbReference>
<sequence length="196" mass="21325">MKFDLVQIASAFVVLFSIVDPLGSIPIVQSIAKKGIKISAWKITLISLCLMLAFFYAGNFILDFFKVDIASFAVAGGILLLFMALEMLLDVEIFKNNGPEGTGSIVPLAFPLYAGPGVFTALLTLRAEFTNTSLVCGVLLNMVCVFFVLYSTDRIKKLLGEAGIYLLRKFFGLILLAISIKIFVENLHALLGMLGS</sequence>
<dbReference type="Pfam" id="PF01914">
    <property type="entry name" value="MarC"/>
    <property type="match status" value="1"/>
</dbReference>
<evidence type="ECO:0000313" key="8">
    <source>
        <dbReference type="EMBL" id="AIF26832.1"/>
    </source>
</evidence>
<feature type="transmembrane region" description="Helical" evidence="7">
    <location>
        <begin position="162"/>
        <end position="184"/>
    </location>
</feature>
<evidence type="ECO:0000256" key="6">
    <source>
        <dbReference type="ARBA" id="ARBA00023136"/>
    </source>
</evidence>
<comment type="similarity">
    <text evidence="2 7">Belongs to the UPF0056 (MarC) family.</text>
</comment>
<evidence type="ECO:0000256" key="1">
    <source>
        <dbReference type="ARBA" id="ARBA00004651"/>
    </source>
</evidence>
<feature type="transmembrane region" description="Helical" evidence="7">
    <location>
        <begin position="101"/>
        <end position="123"/>
    </location>
</feature>
<proteinExistence type="inferred from homology"/>
<feature type="transmembrane region" description="Helical" evidence="7">
    <location>
        <begin position="69"/>
        <end position="89"/>
    </location>
</feature>
<keyword evidence="3" id="KW-1003">Cell membrane</keyword>
<evidence type="ECO:0000256" key="7">
    <source>
        <dbReference type="RuleBase" id="RU362048"/>
    </source>
</evidence>
<feature type="transmembrane region" description="Helical" evidence="7">
    <location>
        <begin position="6"/>
        <end position="28"/>
    </location>
</feature>
<evidence type="ECO:0000256" key="3">
    <source>
        <dbReference type="ARBA" id="ARBA00022475"/>
    </source>
</evidence>
<evidence type="ECO:0000256" key="5">
    <source>
        <dbReference type="ARBA" id="ARBA00022989"/>
    </source>
</evidence>
<dbReference type="PANTHER" id="PTHR33508:SF1">
    <property type="entry name" value="UPF0056 MEMBRANE PROTEIN YHCE"/>
    <property type="match status" value="1"/>
</dbReference>